<dbReference type="AlphaFoldDB" id="A0A316F6E2"/>
<comment type="caution">
    <text evidence="1">The sequence shown here is derived from an EMBL/GenBank/DDBJ whole genome shotgun (WGS) entry which is preliminary data.</text>
</comment>
<sequence length="74" mass="8034">MATTVLRVRLIGGDRMDITYERPELSSEEDLIEQVITTLAEDSGALHCKHGDRLVVLYGRGVAAVEVAPRGAVL</sequence>
<dbReference type="RefSeq" id="WP_109601912.1">
    <property type="nucleotide sequence ID" value="NZ_BONA01000098.1"/>
</dbReference>
<dbReference type="Proteomes" id="UP000245697">
    <property type="component" value="Unassembled WGS sequence"/>
</dbReference>
<organism evidence="1 2">
    <name type="scientific">Actinoplanes xinjiangensis</name>
    <dbReference type="NCBI Taxonomy" id="512350"/>
    <lineage>
        <taxon>Bacteria</taxon>
        <taxon>Bacillati</taxon>
        <taxon>Actinomycetota</taxon>
        <taxon>Actinomycetes</taxon>
        <taxon>Micromonosporales</taxon>
        <taxon>Micromonosporaceae</taxon>
        <taxon>Actinoplanes</taxon>
    </lineage>
</organism>
<gene>
    <name evidence="1" type="ORF">BC793_13018</name>
</gene>
<keyword evidence="2" id="KW-1185">Reference proteome</keyword>
<evidence type="ECO:0000313" key="1">
    <source>
        <dbReference type="EMBL" id="PWK32408.1"/>
    </source>
</evidence>
<protein>
    <submittedName>
        <fullName evidence="1">Uncharacterized protein</fullName>
    </submittedName>
</protein>
<name>A0A316F6E2_9ACTN</name>
<dbReference type="EMBL" id="QGGR01000030">
    <property type="protein sequence ID" value="PWK32408.1"/>
    <property type="molecule type" value="Genomic_DNA"/>
</dbReference>
<dbReference type="OrthoDB" id="3786581at2"/>
<proteinExistence type="predicted"/>
<evidence type="ECO:0000313" key="2">
    <source>
        <dbReference type="Proteomes" id="UP000245697"/>
    </source>
</evidence>
<accession>A0A316F6E2</accession>
<reference evidence="1 2" key="1">
    <citation type="submission" date="2018-05" db="EMBL/GenBank/DDBJ databases">
        <title>Genomic Encyclopedia of Archaeal and Bacterial Type Strains, Phase II (KMG-II): from individual species to whole genera.</title>
        <authorList>
            <person name="Goeker M."/>
        </authorList>
    </citation>
    <scope>NUCLEOTIDE SEQUENCE [LARGE SCALE GENOMIC DNA]</scope>
    <source>
        <strain evidence="1 2">DSM 45184</strain>
    </source>
</reference>